<protein>
    <submittedName>
        <fullName evidence="2">Uncharacterized protein</fullName>
    </submittedName>
</protein>
<accession>A0A7X3KVE7</accession>
<feature type="coiled-coil region" evidence="1">
    <location>
        <begin position="246"/>
        <end position="279"/>
    </location>
</feature>
<evidence type="ECO:0000313" key="3">
    <source>
        <dbReference type="Proteomes" id="UP000461288"/>
    </source>
</evidence>
<evidence type="ECO:0000313" key="2">
    <source>
        <dbReference type="EMBL" id="MWK56928.1"/>
    </source>
</evidence>
<evidence type="ECO:0000256" key="1">
    <source>
        <dbReference type="SAM" id="Coils"/>
    </source>
</evidence>
<reference evidence="2 3" key="1">
    <citation type="submission" date="2019-12" db="EMBL/GenBank/DDBJ databases">
        <title>Draft genome sequence of Pseudomonas otitidis recovered from a chicken carcass.</title>
        <authorList>
            <person name="Vieira T.R."/>
            <person name="Oliviera E.F.C."/>
            <person name="Silva N.M.V."/>
            <person name="Sambrano G.E."/>
            <person name="Cibulski S.P."/>
            <person name="Cardoso M.R.I."/>
        </authorList>
    </citation>
    <scope>NUCLEOTIDE SEQUENCE [LARGE SCALE GENOMIC DNA]</scope>
    <source>
        <strain evidence="2 3">25_K</strain>
    </source>
</reference>
<dbReference type="EMBL" id="WTFN01000027">
    <property type="protein sequence ID" value="MWK56928.1"/>
    <property type="molecule type" value="Genomic_DNA"/>
</dbReference>
<proteinExistence type="predicted"/>
<name>A0A7X3KVE7_9GAMM</name>
<dbReference type="Proteomes" id="UP000461288">
    <property type="component" value="Unassembled WGS sequence"/>
</dbReference>
<comment type="caution">
    <text evidence="2">The sequence shown here is derived from an EMBL/GenBank/DDBJ whole genome shotgun (WGS) entry which is preliminary data.</text>
</comment>
<gene>
    <name evidence="2" type="ORF">GO594_13155</name>
</gene>
<keyword evidence="1" id="KW-0175">Coiled coil</keyword>
<sequence>MLSELQQEHLLASLYATAEILDQQLQPRAAALMVADLKIYDERPLSEALSALRRAGQKLTPENVIRHLVTQDGRPEANEAWAIAMTSYDEAETVLMTPEIQQAAASAESVFRAGDKIGARMAFIATYERLVTTARQVGTPLAWSLSLGHDAERRASAIESAERLGRLPAPQAQALLAHHAVGQITAEGRAIVGLLAGPSADGLLALTADEKTREALKAEAVEGKCSLDVREQLQRIRQSMAASRGQKDEERRVAKLKERRELAKKRRAALQTIQELQEQRHAQ</sequence>
<dbReference type="RefSeq" id="WP_160481046.1">
    <property type="nucleotide sequence ID" value="NZ_WTFN01000027.1"/>
</dbReference>
<dbReference type="AlphaFoldDB" id="A0A7X3KVE7"/>
<organism evidence="2 3">
    <name type="scientific">Metapseudomonas otitidis</name>
    <dbReference type="NCBI Taxonomy" id="319939"/>
    <lineage>
        <taxon>Bacteria</taxon>
        <taxon>Pseudomonadati</taxon>
        <taxon>Pseudomonadota</taxon>
        <taxon>Gammaproteobacteria</taxon>
        <taxon>Pseudomonadales</taxon>
        <taxon>Pseudomonadaceae</taxon>
        <taxon>Metapseudomonas</taxon>
    </lineage>
</organism>